<keyword evidence="2" id="KW-1185">Reference proteome</keyword>
<dbReference type="EMBL" id="JABMIG020000373">
    <property type="protein sequence ID" value="KAL3779819.1"/>
    <property type="molecule type" value="Genomic_DNA"/>
</dbReference>
<reference evidence="1 2" key="1">
    <citation type="journal article" date="2020" name="G3 (Bethesda)">
        <title>Improved Reference Genome for Cyclotella cryptica CCMP332, a Model for Cell Wall Morphogenesis, Salinity Adaptation, and Lipid Production in Diatoms (Bacillariophyta).</title>
        <authorList>
            <person name="Roberts W.R."/>
            <person name="Downey K.M."/>
            <person name="Ruck E.C."/>
            <person name="Traller J.C."/>
            <person name="Alverson A.J."/>
        </authorList>
    </citation>
    <scope>NUCLEOTIDE SEQUENCE [LARGE SCALE GENOMIC DNA]</scope>
    <source>
        <strain evidence="1 2">CCMP332</strain>
    </source>
</reference>
<gene>
    <name evidence="1" type="ORF">HJC23_002030</name>
</gene>
<protein>
    <submittedName>
        <fullName evidence="1">Uncharacterized protein</fullName>
    </submittedName>
</protein>
<evidence type="ECO:0000313" key="2">
    <source>
        <dbReference type="Proteomes" id="UP001516023"/>
    </source>
</evidence>
<comment type="caution">
    <text evidence="1">The sequence shown here is derived from an EMBL/GenBank/DDBJ whole genome shotgun (WGS) entry which is preliminary data.</text>
</comment>
<dbReference type="Proteomes" id="UP001516023">
    <property type="component" value="Unassembled WGS sequence"/>
</dbReference>
<proteinExistence type="predicted"/>
<accession>A0ABD3NWQ2</accession>
<evidence type="ECO:0000313" key="1">
    <source>
        <dbReference type="EMBL" id="KAL3779819.1"/>
    </source>
</evidence>
<sequence>MAKSRKQTIEYNRKVFVFPTSSSTTSSKGGAPMPTTPLPKCIVFAATHRSFGSLGCKPWWSWNQVPKYAPRKSRVKSGAEANWDKYRRLVHLGNKDIVHSVWACCSTTPALVVVGDIWRALVSQHRRNWLRMNIAKNIFGEQECQLKSYSQYVDFMPEDPAGIKSLIKTFMGAKNVVFLKAPYSEHSVAAVLKMLDLEQVDERLMTGFIVKERTSNISVGTLTELKPVYMPYEKLQSFLDDEMPQYWTPQNLSKTLASHLQSLIH</sequence>
<dbReference type="AlphaFoldDB" id="A0ABD3NWQ2"/>
<name>A0ABD3NWQ2_9STRA</name>
<organism evidence="1 2">
    <name type="scientific">Cyclotella cryptica</name>
    <dbReference type="NCBI Taxonomy" id="29204"/>
    <lineage>
        <taxon>Eukaryota</taxon>
        <taxon>Sar</taxon>
        <taxon>Stramenopiles</taxon>
        <taxon>Ochrophyta</taxon>
        <taxon>Bacillariophyta</taxon>
        <taxon>Coscinodiscophyceae</taxon>
        <taxon>Thalassiosirophycidae</taxon>
        <taxon>Stephanodiscales</taxon>
        <taxon>Stephanodiscaceae</taxon>
        <taxon>Cyclotella</taxon>
    </lineage>
</organism>